<keyword evidence="1" id="KW-0732">Signal</keyword>
<dbReference type="RefSeq" id="WP_145069279.1">
    <property type="nucleotide sequence ID" value="NZ_CP036287.1"/>
</dbReference>
<dbReference type="Proteomes" id="UP000316921">
    <property type="component" value="Chromosome"/>
</dbReference>
<proteinExistence type="predicted"/>
<evidence type="ECO:0000313" key="3">
    <source>
        <dbReference type="Proteomes" id="UP000316921"/>
    </source>
</evidence>
<evidence type="ECO:0000313" key="2">
    <source>
        <dbReference type="EMBL" id="QDU69410.1"/>
    </source>
</evidence>
<feature type="signal peptide" evidence="1">
    <location>
        <begin position="1"/>
        <end position="19"/>
    </location>
</feature>
<gene>
    <name evidence="2" type="ORF">Pla133_45300</name>
</gene>
<dbReference type="KEGG" id="pbap:Pla133_45300"/>
<feature type="chain" id="PRO_5022198280" evidence="1">
    <location>
        <begin position="20"/>
        <end position="324"/>
    </location>
</feature>
<sequence precursor="true">MLRSLTLVAAVVAVAPASASDFEIKILSGGLDTLNVSPGQQVSFDLVGELCDANNLGLAAFRIDLTFDGGDLAPLGDPGGQPLANFASPLGLSNPAGYGGTPIGGDLIQIGGAQNTINQFFAPKPAGTVMTSVAHPGSALVLGSGTLTAPAVPGTYTVSVVEAGANVIAQTTSGVPFWEVEAAGVMVHDLTLTVDPALTVDTASISLSAGGSAGFALDAGAANAGRVYLMLGSVTGSSPATTVGGLDIPLVIDAYTLFTLANPTAPPLIGALGFLDGQGAGTAGFSLPAGSDPALAGIDLHHAYLLPLPVLDFASNAVSFSLVP</sequence>
<organism evidence="2 3">
    <name type="scientific">Engelhardtia mirabilis</name>
    <dbReference type="NCBI Taxonomy" id="2528011"/>
    <lineage>
        <taxon>Bacteria</taxon>
        <taxon>Pseudomonadati</taxon>
        <taxon>Planctomycetota</taxon>
        <taxon>Planctomycetia</taxon>
        <taxon>Planctomycetia incertae sedis</taxon>
        <taxon>Engelhardtia</taxon>
    </lineage>
</organism>
<accession>A0A518BR35</accession>
<name>A0A518BR35_9BACT</name>
<protein>
    <submittedName>
        <fullName evidence="2">Uncharacterized protein</fullName>
    </submittedName>
</protein>
<reference evidence="2 3" key="1">
    <citation type="submission" date="2019-02" db="EMBL/GenBank/DDBJ databases">
        <title>Deep-cultivation of Planctomycetes and their phenomic and genomic characterization uncovers novel biology.</title>
        <authorList>
            <person name="Wiegand S."/>
            <person name="Jogler M."/>
            <person name="Boedeker C."/>
            <person name="Pinto D."/>
            <person name="Vollmers J."/>
            <person name="Rivas-Marin E."/>
            <person name="Kohn T."/>
            <person name="Peeters S.H."/>
            <person name="Heuer A."/>
            <person name="Rast P."/>
            <person name="Oberbeckmann S."/>
            <person name="Bunk B."/>
            <person name="Jeske O."/>
            <person name="Meyerdierks A."/>
            <person name="Storesund J.E."/>
            <person name="Kallscheuer N."/>
            <person name="Luecker S."/>
            <person name="Lage O.M."/>
            <person name="Pohl T."/>
            <person name="Merkel B.J."/>
            <person name="Hornburger P."/>
            <person name="Mueller R.-W."/>
            <person name="Bruemmer F."/>
            <person name="Labrenz M."/>
            <person name="Spormann A.M."/>
            <person name="Op den Camp H."/>
            <person name="Overmann J."/>
            <person name="Amann R."/>
            <person name="Jetten M.S.M."/>
            <person name="Mascher T."/>
            <person name="Medema M.H."/>
            <person name="Devos D.P."/>
            <person name="Kaster A.-K."/>
            <person name="Ovreas L."/>
            <person name="Rohde M."/>
            <person name="Galperin M.Y."/>
            <person name="Jogler C."/>
        </authorList>
    </citation>
    <scope>NUCLEOTIDE SEQUENCE [LARGE SCALE GENOMIC DNA]</scope>
    <source>
        <strain evidence="2 3">Pla133</strain>
    </source>
</reference>
<dbReference type="AlphaFoldDB" id="A0A518BR35"/>
<dbReference type="EMBL" id="CP036287">
    <property type="protein sequence ID" value="QDU69410.1"/>
    <property type="molecule type" value="Genomic_DNA"/>
</dbReference>
<keyword evidence="3" id="KW-1185">Reference proteome</keyword>
<evidence type="ECO:0000256" key="1">
    <source>
        <dbReference type="SAM" id="SignalP"/>
    </source>
</evidence>